<dbReference type="Pfam" id="PF14108">
    <property type="entry name" value="ABA4-like"/>
    <property type="match status" value="1"/>
</dbReference>
<reference evidence="2 3" key="1">
    <citation type="journal article" date="2020" name="Nat. Commun.">
        <title>Genome of Tripterygium wilfordii and identification of cytochrome P450 involved in triptolide biosynthesis.</title>
        <authorList>
            <person name="Tu L."/>
            <person name="Su P."/>
            <person name="Zhang Z."/>
            <person name="Gao L."/>
            <person name="Wang J."/>
            <person name="Hu T."/>
            <person name="Zhou J."/>
            <person name="Zhang Y."/>
            <person name="Zhao Y."/>
            <person name="Liu Y."/>
            <person name="Song Y."/>
            <person name="Tong Y."/>
            <person name="Lu Y."/>
            <person name="Yang J."/>
            <person name="Xu C."/>
            <person name="Jia M."/>
            <person name="Peters R.J."/>
            <person name="Huang L."/>
            <person name="Gao W."/>
        </authorList>
    </citation>
    <scope>NUCLEOTIDE SEQUENCE [LARGE SCALE GENOMIC DNA]</scope>
    <source>
        <strain evidence="3">cv. XIE 37</strain>
        <tissue evidence="2">Leaf</tissue>
    </source>
</reference>
<dbReference type="InterPro" id="IPR025461">
    <property type="entry name" value="ABA4-like"/>
</dbReference>
<dbReference type="FunCoup" id="A0A7J7CUE4">
    <property type="interactions" value="583"/>
</dbReference>
<feature type="transmembrane region" description="Helical" evidence="1">
    <location>
        <begin position="131"/>
        <end position="149"/>
    </location>
</feature>
<organism evidence="2 3">
    <name type="scientific">Tripterygium wilfordii</name>
    <name type="common">Thunder God vine</name>
    <dbReference type="NCBI Taxonomy" id="458696"/>
    <lineage>
        <taxon>Eukaryota</taxon>
        <taxon>Viridiplantae</taxon>
        <taxon>Streptophyta</taxon>
        <taxon>Embryophyta</taxon>
        <taxon>Tracheophyta</taxon>
        <taxon>Spermatophyta</taxon>
        <taxon>Magnoliopsida</taxon>
        <taxon>eudicotyledons</taxon>
        <taxon>Gunneridae</taxon>
        <taxon>Pentapetalae</taxon>
        <taxon>rosids</taxon>
        <taxon>fabids</taxon>
        <taxon>Celastrales</taxon>
        <taxon>Celastraceae</taxon>
        <taxon>Tripterygium</taxon>
    </lineage>
</organism>
<protein>
    <submittedName>
        <fullName evidence="2">Uncharacterized protein</fullName>
    </submittedName>
</protein>
<accession>A0A7J7CUE4</accession>
<dbReference type="InParanoid" id="A0A7J7CUE4"/>
<evidence type="ECO:0000313" key="2">
    <source>
        <dbReference type="EMBL" id="KAF5737745.1"/>
    </source>
</evidence>
<dbReference type="PANTHER" id="PTHR34543:SF1">
    <property type="entry name" value="PROTEIN ABA DEFICIENT 4, CHLOROPLASTIC"/>
    <property type="match status" value="1"/>
</dbReference>
<keyword evidence="1" id="KW-0812">Transmembrane</keyword>
<name>A0A7J7CUE4_TRIWF</name>
<gene>
    <name evidence="2" type="ORF">HS088_TW13G00635</name>
</gene>
<comment type="caution">
    <text evidence="2">The sequence shown here is derived from an EMBL/GenBank/DDBJ whole genome shotgun (WGS) entry which is preliminary data.</text>
</comment>
<dbReference type="PANTHER" id="PTHR34543">
    <property type="entry name" value="PROTEIN ABA DEFICIENT 4, CHLOROPLASTIC"/>
    <property type="match status" value="1"/>
</dbReference>
<evidence type="ECO:0000256" key="1">
    <source>
        <dbReference type="SAM" id="Phobius"/>
    </source>
</evidence>
<keyword evidence="1" id="KW-0472">Membrane</keyword>
<keyword evidence="3" id="KW-1185">Reference proteome</keyword>
<dbReference type="EMBL" id="JAAARO010000013">
    <property type="protein sequence ID" value="KAF5737745.1"/>
    <property type="molecule type" value="Genomic_DNA"/>
</dbReference>
<dbReference type="Proteomes" id="UP000593562">
    <property type="component" value="Unassembled WGS sequence"/>
</dbReference>
<sequence>MAFASCFGSPRLPLEIDHKRQAISHCHIVGVNQSLYFKGITKELFGCRVARVGTEACSDWSFIRGSKLLIKPRVKSFVRHGMGTGIIASWFSSSQLASSAFTIGTTAVLPFYTLMVVAPKAEFTRKFMESTIPYVVLGLMYGYLLYLSWTPDTIRWIFASKYLLPEVCIMSNSTHNLFIENN</sequence>
<dbReference type="AlphaFoldDB" id="A0A7J7CUE4"/>
<proteinExistence type="predicted"/>
<feature type="transmembrane region" description="Helical" evidence="1">
    <location>
        <begin position="99"/>
        <end position="119"/>
    </location>
</feature>
<evidence type="ECO:0000313" key="3">
    <source>
        <dbReference type="Proteomes" id="UP000593562"/>
    </source>
</evidence>
<keyword evidence="1" id="KW-1133">Transmembrane helix</keyword>